<evidence type="ECO:0000313" key="2">
    <source>
        <dbReference type="Proteomes" id="UP000308600"/>
    </source>
</evidence>
<gene>
    <name evidence="1" type="ORF">BDN72DRAFT_849558</name>
</gene>
<evidence type="ECO:0000313" key="1">
    <source>
        <dbReference type="EMBL" id="TFK61556.1"/>
    </source>
</evidence>
<organism evidence="1 2">
    <name type="scientific">Pluteus cervinus</name>
    <dbReference type="NCBI Taxonomy" id="181527"/>
    <lineage>
        <taxon>Eukaryota</taxon>
        <taxon>Fungi</taxon>
        <taxon>Dikarya</taxon>
        <taxon>Basidiomycota</taxon>
        <taxon>Agaricomycotina</taxon>
        <taxon>Agaricomycetes</taxon>
        <taxon>Agaricomycetidae</taxon>
        <taxon>Agaricales</taxon>
        <taxon>Pluteineae</taxon>
        <taxon>Pluteaceae</taxon>
        <taxon>Pluteus</taxon>
    </lineage>
</organism>
<dbReference type="EMBL" id="ML208649">
    <property type="protein sequence ID" value="TFK61556.1"/>
    <property type="molecule type" value="Genomic_DNA"/>
</dbReference>
<sequence length="118" mass="13463">MPPNQLRIRRQPHIHTIRTALSTTRFWIFGMILGVCIRTSSPYLSSWVMITTDVSGDLGSMGPYMGFVLCLGRTRELGVHLVVGVPLVRVLDQREFCWWRWRWDGFVGGLTLTSLRAG</sequence>
<protein>
    <submittedName>
        <fullName evidence="1">Uncharacterized protein</fullName>
    </submittedName>
</protein>
<proteinExistence type="predicted"/>
<accession>A0ACD3A7N3</accession>
<keyword evidence="2" id="KW-1185">Reference proteome</keyword>
<dbReference type="Proteomes" id="UP000308600">
    <property type="component" value="Unassembled WGS sequence"/>
</dbReference>
<reference evidence="1 2" key="1">
    <citation type="journal article" date="2019" name="Nat. Ecol. Evol.">
        <title>Megaphylogeny resolves global patterns of mushroom evolution.</title>
        <authorList>
            <person name="Varga T."/>
            <person name="Krizsan K."/>
            <person name="Foldi C."/>
            <person name="Dima B."/>
            <person name="Sanchez-Garcia M."/>
            <person name="Sanchez-Ramirez S."/>
            <person name="Szollosi G.J."/>
            <person name="Szarkandi J.G."/>
            <person name="Papp V."/>
            <person name="Albert L."/>
            <person name="Andreopoulos W."/>
            <person name="Angelini C."/>
            <person name="Antonin V."/>
            <person name="Barry K.W."/>
            <person name="Bougher N.L."/>
            <person name="Buchanan P."/>
            <person name="Buyck B."/>
            <person name="Bense V."/>
            <person name="Catcheside P."/>
            <person name="Chovatia M."/>
            <person name="Cooper J."/>
            <person name="Damon W."/>
            <person name="Desjardin D."/>
            <person name="Finy P."/>
            <person name="Geml J."/>
            <person name="Haridas S."/>
            <person name="Hughes K."/>
            <person name="Justo A."/>
            <person name="Karasinski D."/>
            <person name="Kautmanova I."/>
            <person name="Kiss B."/>
            <person name="Kocsube S."/>
            <person name="Kotiranta H."/>
            <person name="LaButti K.M."/>
            <person name="Lechner B.E."/>
            <person name="Liimatainen K."/>
            <person name="Lipzen A."/>
            <person name="Lukacs Z."/>
            <person name="Mihaltcheva S."/>
            <person name="Morgado L.N."/>
            <person name="Niskanen T."/>
            <person name="Noordeloos M.E."/>
            <person name="Ohm R.A."/>
            <person name="Ortiz-Santana B."/>
            <person name="Ovrebo C."/>
            <person name="Racz N."/>
            <person name="Riley R."/>
            <person name="Savchenko A."/>
            <person name="Shiryaev A."/>
            <person name="Soop K."/>
            <person name="Spirin V."/>
            <person name="Szebenyi C."/>
            <person name="Tomsovsky M."/>
            <person name="Tulloss R.E."/>
            <person name="Uehling J."/>
            <person name="Grigoriev I.V."/>
            <person name="Vagvolgyi C."/>
            <person name="Papp T."/>
            <person name="Martin F.M."/>
            <person name="Miettinen O."/>
            <person name="Hibbett D.S."/>
            <person name="Nagy L.G."/>
        </authorList>
    </citation>
    <scope>NUCLEOTIDE SEQUENCE [LARGE SCALE GENOMIC DNA]</scope>
    <source>
        <strain evidence="1 2">NL-1719</strain>
    </source>
</reference>
<name>A0ACD3A7N3_9AGAR</name>